<accession>V4S420</accession>
<keyword evidence="4" id="KW-0675">Receptor</keyword>
<dbReference type="eggNOG" id="KOG0619">
    <property type="taxonomic scope" value="Eukaryota"/>
</dbReference>
<dbReference type="Gene3D" id="3.80.10.10">
    <property type="entry name" value="Ribonuclease Inhibitor"/>
    <property type="match status" value="2"/>
</dbReference>
<dbReference type="Gramene" id="ESR33555">
    <property type="protein sequence ID" value="ESR33555"/>
    <property type="gene ID" value="CICLE_v10006923mg"/>
</dbReference>
<evidence type="ECO:0000256" key="2">
    <source>
        <dbReference type="ARBA" id="ARBA00022614"/>
    </source>
</evidence>
<evidence type="ECO:0000256" key="1">
    <source>
        <dbReference type="ARBA" id="ARBA00009592"/>
    </source>
</evidence>
<feature type="non-terminal residue" evidence="5">
    <location>
        <position position="353"/>
    </location>
</feature>
<evidence type="ECO:0000313" key="6">
    <source>
        <dbReference type="Proteomes" id="UP000030687"/>
    </source>
</evidence>
<feature type="non-terminal residue" evidence="5">
    <location>
        <position position="1"/>
    </location>
</feature>
<dbReference type="SUPFAM" id="SSF52047">
    <property type="entry name" value="RNI-like"/>
    <property type="match status" value="1"/>
</dbReference>
<evidence type="ECO:0000313" key="5">
    <source>
        <dbReference type="EMBL" id="ESR33555.1"/>
    </source>
</evidence>
<dbReference type="Pfam" id="PF12799">
    <property type="entry name" value="LRR_4"/>
    <property type="match status" value="1"/>
</dbReference>
<evidence type="ECO:0000256" key="4">
    <source>
        <dbReference type="ARBA" id="ARBA00023170"/>
    </source>
</evidence>
<dbReference type="InterPro" id="IPR032675">
    <property type="entry name" value="LRR_dom_sf"/>
</dbReference>
<dbReference type="Proteomes" id="UP000030687">
    <property type="component" value="Unassembled WGS sequence"/>
</dbReference>
<proteinExistence type="inferred from homology"/>
<organism evidence="5 6">
    <name type="scientific">Citrus clementina</name>
    <name type="common">Clementine</name>
    <name type="synonym">Citrus deliciosa x Citrus sinensis</name>
    <dbReference type="NCBI Taxonomy" id="85681"/>
    <lineage>
        <taxon>Eukaryota</taxon>
        <taxon>Viridiplantae</taxon>
        <taxon>Streptophyta</taxon>
        <taxon>Embryophyta</taxon>
        <taxon>Tracheophyta</taxon>
        <taxon>Spermatophyta</taxon>
        <taxon>Magnoliopsida</taxon>
        <taxon>eudicotyledons</taxon>
        <taxon>Gunneridae</taxon>
        <taxon>Pentapetalae</taxon>
        <taxon>rosids</taxon>
        <taxon>malvids</taxon>
        <taxon>Sapindales</taxon>
        <taxon>Rutaceae</taxon>
        <taxon>Aurantioideae</taxon>
        <taxon>Citrus</taxon>
    </lineage>
</organism>
<keyword evidence="6" id="KW-1185">Reference proteome</keyword>
<dbReference type="KEGG" id="cic:CICLE_v10006923mg"/>
<dbReference type="OMA" id="DEERIWF"/>
<dbReference type="PANTHER" id="PTHR48062">
    <property type="entry name" value="RECEPTOR-LIKE PROTEIN 14"/>
    <property type="match status" value="1"/>
</dbReference>
<keyword evidence="3" id="KW-0677">Repeat</keyword>
<protein>
    <submittedName>
        <fullName evidence="5">Uncharacterized protein</fullName>
    </submittedName>
</protein>
<name>V4S420_CITCL</name>
<dbReference type="InterPro" id="IPR051502">
    <property type="entry name" value="RLP_Defense_Trigger"/>
</dbReference>
<reference evidence="5 6" key="1">
    <citation type="submission" date="2013-10" db="EMBL/GenBank/DDBJ databases">
        <authorList>
            <consortium name="International Citrus Genome Consortium"/>
            <person name="Jenkins J."/>
            <person name="Schmutz J."/>
            <person name="Prochnik S."/>
            <person name="Rokhsar D."/>
            <person name="Gmitter F."/>
            <person name="Ollitrault P."/>
            <person name="Machado M."/>
            <person name="Talon M."/>
            <person name="Wincker P."/>
            <person name="Jaillon O."/>
            <person name="Morgante M."/>
        </authorList>
    </citation>
    <scope>NUCLEOTIDE SEQUENCE</scope>
    <source>
        <strain evidence="6">cv. Clemenules</strain>
    </source>
</reference>
<dbReference type="Pfam" id="PF00560">
    <property type="entry name" value="LRR_1"/>
    <property type="match status" value="1"/>
</dbReference>
<evidence type="ECO:0000256" key="3">
    <source>
        <dbReference type="ARBA" id="ARBA00022737"/>
    </source>
</evidence>
<comment type="similarity">
    <text evidence="1">Belongs to the RLP family.</text>
</comment>
<gene>
    <name evidence="5" type="ORF">CICLE_v10006923mg</name>
</gene>
<sequence>LERLSGLSNLKFINLGGNLFNNSIFSSLAGLSSLRTLLLRFNRLKGSIDVKELDSMSNLKVLDMGMNEIEDFSVRPKDYRILRKLYALVLDDVTIRDGNKFLQAMGSFPSLKTLSLKSSNFTRTVNSQETLDSFTNLEDLTLDYSSLHISLLKSIAAFTSLKRLSIQNSIVDGALGLCRLGHLQELHMGGNDLRGTLPWCLANMTSLRVLSLDLNQLTGNISSSPLIHLTSIERLFLSYNQFQIPFSLEPFFNNSKLKVFSGECNEIFVESESSHSMTPKFQLESVALSGSGIHATFPKFLYNQHDLEYVDFSDSNLKGEFLNWLLENNTNLNTLVLRNNSLSGPFRMPIQPH</sequence>
<dbReference type="PANTHER" id="PTHR48062:SF21">
    <property type="entry name" value="RECEPTOR-LIKE PROTEIN 12"/>
    <property type="match status" value="1"/>
</dbReference>
<dbReference type="InParanoid" id="V4S420"/>
<dbReference type="InterPro" id="IPR001611">
    <property type="entry name" value="Leu-rich_rpt"/>
</dbReference>
<keyword evidence="2" id="KW-0433">Leucine-rich repeat</keyword>
<dbReference type="InterPro" id="IPR025875">
    <property type="entry name" value="Leu-rich_rpt_4"/>
</dbReference>
<dbReference type="EMBL" id="KI537036">
    <property type="protein sequence ID" value="ESR33555.1"/>
    <property type="molecule type" value="Genomic_DNA"/>
</dbReference>
<dbReference type="AlphaFoldDB" id="V4S420"/>